<dbReference type="AlphaFoldDB" id="A0A9Q1IJI8"/>
<feature type="compositionally biased region" description="Low complexity" evidence="1">
    <location>
        <begin position="77"/>
        <end position="92"/>
    </location>
</feature>
<reference evidence="3" key="1">
    <citation type="journal article" date="2023" name="Science">
        <title>Genome structures resolve the early diversification of teleost fishes.</title>
        <authorList>
            <person name="Parey E."/>
            <person name="Louis A."/>
            <person name="Montfort J."/>
            <person name="Bouchez O."/>
            <person name="Roques C."/>
            <person name="Iampietro C."/>
            <person name="Lluch J."/>
            <person name="Castinel A."/>
            <person name="Donnadieu C."/>
            <person name="Desvignes T."/>
            <person name="Floi Bucao C."/>
            <person name="Jouanno E."/>
            <person name="Wen M."/>
            <person name="Mejri S."/>
            <person name="Dirks R."/>
            <person name="Jansen H."/>
            <person name="Henkel C."/>
            <person name="Chen W.J."/>
            <person name="Zahm M."/>
            <person name="Cabau C."/>
            <person name="Klopp C."/>
            <person name="Thompson A.W."/>
            <person name="Robinson-Rechavi M."/>
            <person name="Braasch I."/>
            <person name="Lecointre G."/>
            <person name="Bobe J."/>
            <person name="Postlethwait J.H."/>
            <person name="Berthelot C."/>
            <person name="Roest Crollius H."/>
            <person name="Guiguen Y."/>
        </authorList>
    </citation>
    <scope>NUCLEOTIDE SEQUENCE</scope>
    <source>
        <strain evidence="3">WJC10195</strain>
    </source>
</reference>
<dbReference type="GO" id="GO:1902412">
    <property type="term" value="P:regulation of mitotic cytokinesis"/>
    <property type="evidence" value="ECO:0007669"/>
    <property type="project" value="InterPro"/>
</dbReference>
<organism evidence="3 4">
    <name type="scientific">Synaphobranchus kaupii</name>
    <name type="common">Kaup's arrowtooth eel</name>
    <dbReference type="NCBI Taxonomy" id="118154"/>
    <lineage>
        <taxon>Eukaryota</taxon>
        <taxon>Metazoa</taxon>
        <taxon>Chordata</taxon>
        <taxon>Craniata</taxon>
        <taxon>Vertebrata</taxon>
        <taxon>Euteleostomi</taxon>
        <taxon>Actinopterygii</taxon>
        <taxon>Neopterygii</taxon>
        <taxon>Teleostei</taxon>
        <taxon>Anguilliformes</taxon>
        <taxon>Synaphobranchidae</taxon>
        <taxon>Synaphobranchus</taxon>
    </lineage>
</organism>
<dbReference type="Gene3D" id="3.10.20.230">
    <property type="entry name" value="Doublecortin domain"/>
    <property type="match status" value="1"/>
</dbReference>
<dbReference type="InterPro" id="IPR043188">
    <property type="entry name" value="DCDC1"/>
</dbReference>
<dbReference type="Pfam" id="PF24478">
    <property type="entry name" value="DCX2_DCDC1"/>
    <property type="match status" value="1"/>
</dbReference>
<comment type="caution">
    <text evidence="3">The sequence shown here is derived from an EMBL/GenBank/DDBJ whole genome shotgun (WGS) entry which is preliminary data.</text>
</comment>
<sequence>MAGERSSSASTLRSGTSRRSSWTQSSLSSSLEEALVREYSDRFSTTSSSASDPHLPRKYISPYASKGSRNSGNTRRSALLTPDPSPPSSASTRKGWRRRPHSSPSPHLRRSRPSSRTSPPVYERQPAVIRVTAHKNGFGQASTKITAPSFTMLLEECTSKLKLVSAARRIFLEDGREVSRSEDIPKDADVYISSGEAFQDPREEMRGRGGAVGEGKKRGPAAATLRAARAEAEKQMFTGLRLSWEIMRLMRGASSDSFV</sequence>
<dbReference type="PANTHER" id="PTHR46302">
    <property type="entry name" value="DOUBLECORTIN DOMAIN-CONTAINING PROTEIN 1"/>
    <property type="match status" value="1"/>
</dbReference>
<dbReference type="GO" id="GO:0030496">
    <property type="term" value="C:midbody"/>
    <property type="evidence" value="ECO:0007669"/>
    <property type="project" value="TreeGrafter"/>
</dbReference>
<dbReference type="Proteomes" id="UP001152622">
    <property type="component" value="Chromosome 13"/>
</dbReference>
<feature type="region of interest" description="Disordered" evidence="1">
    <location>
        <begin position="1"/>
        <end position="125"/>
    </location>
</feature>
<keyword evidence="4" id="KW-1185">Reference proteome</keyword>
<evidence type="ECO:0000313" key="3">
    <source>
        <dbReference type="EMBL" id="KAJ8344184.1"/>
    </source>
</evidence>
<dbReference type="EMBL" id="JAINUF010000013">
    <property type="protein sequence ID" value="KAJ8344184.1"/>
    <property type="molecule type" value="Genomic_DNA"/>
</dbReference>
<protein>
    <recommendedName>
        <fullName evidence="2">Doublecortin domain-containing protein</fullName>
    </recommendedName>
</protein>
<name>A0A9Q1IJI8_SYNKA</name>
<feature type="compositionally biased region" description="Basic residues" evidence="1">
    <location>
        <begin position="94"/>
        <end position="113"/>
    </location>
</feature>
<dbReference type="PROSITE" id="PS50309">
    <property type="entry name" value="DC"/>
    <property type="match status" value="1"/>
</dbReference>
<dbReference type="InterPro" id="IPR056415">
    <property type="entry name" value="DCX2_DCDC1"/>
</dbReference>
<feature type="compositionally biased region" description="Polar residues" evidence="1">
    <location>
        <begin position="67"/>
        <end position="76"/>
    </location>
</feature>
<dbReference type="GO" id="GO:0008017">
    <property type="term" value="F:microtubule binding"/>
    <property type="evidence" value="ECO:0007669"/>
    <property type="project" value="InterPro"/>
</dbReference>
<dbReference type="InterPro" id="IPR036572">
    <property type="entry name" value="Doublecortin_dom_sf"/>
</dbReference>
<evidence type="ECO:0000313" key="4">
    <source>
        <dbReference type="Proteomes" id="UP001152622"/>
    </source>
</evidence>
<gene>
    <name evidence="3" type="ORF">SKAU_G00315130</name>
</gene>
<evidence type="ECO:0000256" key="1">
    <source>
        <dbReference type="SAM" id="MobiDB-lite"/>
    </source>
</evidence>
<dbReference type="GO" id="GO:0035556">
    <property type="term" value="P:intracellular signal transduction"/>
    <property type="evidence" value="ECO:0007669"/>
    <property type="project" value="InterPro"/>
</dbReference>
<evidence type="ECO:0000259" key="2">
    <source>
        <dbReference type="PROSITE" id="PS50309"/>
    </source>
</evidence>
<dbReference type="PANTHER" id="PTHR46302:SF3">
    <property type="entry name" value="DOUBLECORTIN DOMAIN-CONTAINING PROTEIN 1"/>
    <property type="match status" value="1"/>
</dbReference>
<feature type="domain" description="Doublecortin" evidence="2">
    <location>
        <begin position="146"/>
        <end position="195"/>
    </location>
</feature>
<accession>A0A9Q1IJI8</accession>
<dbReference type="SUPFAM" id="SSF89837">
    <property type="entry name" value="Doublecortin (DC)"/>
    <property type="match status" value="1"/>
</dbReference>
<feature type="region of interest" description="Disordered" evidence="1">
    <location>
        <begin position="201"/>
        <end position="220"/>
    </location>
</feature>
<proteinExistence type="predicted"/>
<dbReference type="OrthoDB" id="8934169at2759"/>
<dbReference type="InterPro" id="IPR003533">
    <property type="entry name" value="Doublecortin_dom"/>
</dbReference>
<feature type="compositionally biased region" description="Low complexity" evidence="1">
    <location>
        <begin position="1"/>
        <end position="31"/>
    </location>
</feature>